<dbReference type="PANTHER" id="PTHR46825:SF7">
    <property type="entry name" value="D-ALANYL-D-ALANINE CARBOXYPEPTIDASE"/>
    <property type="match status" value="1"/>
</dbReference>
<dbReference type="InterPro" id="IPR001466">
    <property type="entry name" value="Beta-lactam-related"/>
</dbReference>
<evidence type="ECO:0000313" key="4">
    <source>
        <dbReference type="Proteomes" id="UP001500751"/>
    </source>
</evidence>
<evidence type="ECO:0000256" key="1">
    <source>
        <dbReference type="SAM" id="SignalP"/>
    </source>
</evidence>
<feature type="domain" description="Beta-lactamase-related" evidence="2">
    <location>
        <begin position="58"/>
        <end position="390"/>
    </location>
</feature>
<name>A0ABN2TV95_9ACTN</name>
<comment type="caution">
    <text evidence="3">The sequence shown here is derived from an EMBL/GenBank/DDBJ whole genome shotgun (WGS) entry which is preliminary data.</text>
</comment>
<protein>
    <submittedName>
        <fullName evidence="3">Serine hydrolase domain-containing protein</fullName>
    </submittedName>
</protein>
<dbReference type="InterPro" id="IPR012338">
    <property type="entry name" value="Beta-lactam/transpept-like"/>
</dbReference>
<proteinExistence type="predicted"/>
<dbReference type="GO" id="GO:0016787">
    <property type="term" value="F:hydrolase activity"/>
    <property type="evidence" value="ECO:0007669"/>
    <property type="project" value="UniProtKB-KW"/>
</dbReference>
<keyword evidence="4" id="KW-1185">Reference proteome</keyword>
<reference evidence="3 4" key="1">
    <citation type="journal article" date="2019" name="Int. J. Syst. Evol. Microbiol.">
        <title>The Global Catalogue of Microorganisms (GCM) 10K type strain sequencing project: providing services to taxonomists for standard genome sequencing and annotation.</title>
        <authorList>
            <consortium name="The Broad Institute Genomics Platform"/>
            <consortium name="The Broad Institute Genome Sequencing Center for Infectious Disease"/>
            <person name="Wu L."/>
            <person name="Ma J."/>
        </authorList>
    </citation>
    <scope>NUCLEOTIDE SEQUENCE [LARGE SCALE GENOMIC DNA]</scope>
    <source>
        <strain evidence="3 4">JCM 16014</strain>
    </source>
</reference>
<dbReference type="SUPFAM" id="SSF56601">
    <property type="entry name" value="beta-lactamase/transpeptidase-like"/>
    <property type="match status" value="1"/>
</dbReference>
<gene>
    <name evidence="3" type="ORF">GCM10009839_18030</name>
</gene>
<organism evidence="3 4">
    <name type="scientific">Catenulispora yoronensis</name>
    <dbReference type="NCBI Taxonomy" id="450799"/>
    <lineage>
        <taxon>Bacteria</taxon>
        <taxon>Bacillati</taxon>
        <taxon>Actinomycetota</taxon>
        <taxon>Actinomycetes</taxon>
        <taxon>Catenulisporales</taxon>
        <taxon>Catenulisporaceae</taxon>
        <taxon>Catenulispora</taxon>
    </lineage>
</organism>
<dbReference type="Pfam" id="PF00144">
    <property type="entry name" value="Beta-lactamase"/>
    <property type="match status" value="1"/>
</dbReference>
<keyword evidence="3" id="KW-0378">Hydrolase</keyword>
<evidence type="ECO:0000259" key="2">
    <source>
        <dbReference type="Pfam" id="PF00144"/>
    </source>
</evidence>
<keyword evidence="1" id="KW-0732">Signal</keyword>
<dbReference type="Gene3D" id="3.40.710.10">
    <property type="entry name" value="DD-peptidase/beta-lactamase superfamily"/>
    <property type="match status" value="1"/>
</dbReference>
<dbReference type="InterPro" id="IPR050491">
    <property type="entry name" value="AmpC-like"/>
</dbReference>
<dbReference type="RefSeq" id="WP_344665044.1">
    <property type="nucleotide sequence ID" value="NZ_BAAAQN010000007.1"/>
</dbReference>
<evidence type="ECO:0000313" key="3">
    <source>
        <dbReference type="EMBL" id="GAA2021410.1"/>
    </source>
</evidence>
<dbReference type="Proteomes" id="UP001500751">
    <property type="component" value="Unassembled WGS sequence"/>
</dbReference>
<accession>A0ABN2TV95</accession>
<dbReference type="PANTHER" id="PTHR46825">
    <property type="entry name" value="D-ALANYL-D-ALANINE-CARBOXYPEPTIDASE/ENDOPEPTIDASE AMPH"/>
    <property type="match status" value="1"/>
</dbReference>
<dbReference type="EMBL" id="BAAAQN010000007">
    <property type="protein sequence ID" value="GAA2021410.1"/>
    <property type="molecule type" value="Genomic_DNA"/>
</dbReference>
<feature type="chain" id="PRO_5045473777" evidence="1">
    <location>
        <begin position="23"/>
        <end position="410"/>
    </location>
</feature>
<feature type="signal peptide" evidence="1">
    <location>
        <begin position="1"/>
        <end position="22"/>
    </location>
</feature>
<sequence length="410" mass="43425">MKPFARCAAALALTCSALVVLAAGPGTEAFATSTGTGTGTGTAPTFPPLNPPALQAAIQTQLGDDAAGAIVRVGEPGQLWKGATADGVTGRAIPPNAHFHIGSISKVFETTVILQLAAERRIDLNQTVQHYLPGLLPDAFAPITIRELVNFTSGLPDVDEGKPAAGIDETIADRYQYRTFDEIIQDTLRPCDRPCDRAWPGPHFTPGTKQEYNSLGFRIGGELIERITGHSFKQEVTRRILQPLRLEQTSVPEGAPTMPLPYLHGYMANSQGSPVDVSEQGGDPSNMISTPADLDRFLSALLQGRLLPAAQQNELFTLPRDANGALVPFIGGSSCINVACFGAGLMSTQLPNGAVLWGKTGHDDGYANGMFATRDLSIRAVYSVSNLGEDFSAPTPLAQRLIGAVLTPAR</sequence>